<sequence length="103" mass="11609">MKICKKRSGFTLIEMTIVLFIISLLILIIVPNLNGQRKKAESVHNNAMISLVQSQIDAYLIDKGDANVTYQSLKENDYLNSSQISRAEKQGINIDNNKAIKKE</sequence>
<evidence type="ECO:0000256" key="8">
    <source>
        <dbReference type="ARBA" id="ARBA00023287"/>
    </source>
</evidence>
<keyword evidence="7 10" id="KW-0472">Membrane</keyword>
<reference evidence="11" key="1">
    <citation type="submission" date="2018-08" db="EMBL/GenBank/DDBJ databases">
        <title>Comparative genomics of wild bee and flower associated Lactobacillus reveals potential adaptation to the bee host.</title>
        <authorList>
            <person name="Vuong H.Q."/>
            <person name="Mcfrederick Q.S."/>
        </authorList>
    </citation>
    <scope>NUCLEOTIDE SEQUENCE</scope>
    <source>
        <strain evidence="11">HV_63</strain>
    </source>
</reference>
<evidence type="ECO:0000256" key="5">
    <source>
        <dbReference type="ARBA" id="ARBA00022692"/>
    </source>
</evidence>
<evidence type="ECO:0000313" key="12">
    <source>
        <dbReference type="Proteomes" id="UP000784700"/>
    </source>
</evidence>
<dbReference type="OrthoDB" id="2248894at2"/>
<dbReference type="InterPro" id="IPR012902">
    <property type="entry name" value="N_methyl_site"/>
</dbReference>
<comment type="similarity">
    <text evidence="9">Belongs to the ComGC family.</text>
</comment>
<dbReference type="GeneID" id="58108640"/>
<dbReference type="NCBIfam" id="NF040999">
    <property type="entry name" value="pilin_ComGC"/>
    <property type="match status" value="1"/>
</dbReference>
<feature type="transmembrane region" description="Helical" evidence="10">
    <location>
        <begin position="12"/>
        <end position="30"/>
    </location>
</feature>
<keyword evidence="3" id="KW-1003">Cell membrane</keyword>
<comment type="subcellular location">
    <subcellularLocation>
        <location evidence="1">Cell membrane</location>
        <topology evidence="1">Single-pass membrane protein</topology>
    </subcellularLocation>
    <subcellularLocation>
        <location evidence="2">Cell surface</location>
    </subcellularLocation>
</comment>
<keyword evidence="4" id="KW-0488">Methylation</keyword>
<proteinExistence type="inferred from homology"/>
<gene>
    <name evidence="11" type="ORF">DY130_05775</name>
</gene>
<dbReference type="GO" id="GO:0015627">
    <property type="term" value="C:type II protein secretion system complex"/>
    <property type="evidence" value="ECO:0007669"/>
    <property type="project" value="InterPro"/>
</dbReference>
<dbReference type="AlphaFoldDB" id="A0A2S2JM49"/>
<dbReference type="GO" id="GO:0009986">
    <property type="term" value="C:cell surface"/>
    <property type="evidence" value="ECO:0007669"/>
    <property type="project" value="UniProtKB-SubCell"/>
</dbReference>
<dbReference type="PROSITE" id="PS00409">
    <property type="entry name" value="PROKAR_NTER_METHYL"/>
    <property type="match status" value="1"/>
</dbReference>
<evidence type="ECO:0000256" key="9">
    <source>
        <dbReference type="ARBA" id="ARBA00043982"/>
    </source>
</evidence>
<dbReference type="InterPro" id="IPR016940">
    <property type="entry name" value="ComGC"/>
</dbReference>
<dbReference type="Gene3D" id="3.30.700.10">
    <property type="entry name" value="Glycoprotein, Type 4 Pilin"/>
    <property type="match status" value="1"/>
</dbReference>
<keyword evidence="6 10" id="KW-1133">Transmembrane helix</keyword>
<evidence type="ECO:0000256" key="6">
    <source>
        <dbReference type="ARBA" id="ARBA00022989"/>
    </source>
</evidence>
<keyword evidence="5 10" id="KW-0812">Transmembrane</keyword>
<accession>A0A2S2JM49</accession>
<dbReference type="InterPro" id="IPR045584">
    <property type="entry name" value="Pilin-like"/>
</dbReference>
<dbReference type="Pfam" id="PF07963">
    <property type="entry name" value="N_methyl"/>
    <property type="match status" value="1"/>
</dbReference>
<evidence type="ECO:0000256" key="10">
    <source>
        <dbReference type="SAM" id="Phobius"/>
    </source>
</evidence>
<dbReference type="InterPro" id="IPR000983">
    <property type="entry name" value="Bac_GSPG_pilin"/>
</dbReference>
<dbReference type="GO" id="GO:0030420">
    <property type="term" value="P:establishment of competence for transformation"/>
    <property type="evidence" value="ECO:0007669"/>
    <property type="project" value="UniProtKB-KW"/>
</dbReference>
<protein>
    <submittedName>
        <fullName evidence="11">Prepilin-type N-terminal cleavage/methylation domain-containing protein</fullName>
    </submittedName>
</protein>
<dbReference type="GO" id="GO:0015628">
    <property type="term" value="P:protein secretion by the type II secretion system"/>
    <property type="evidence" value="ECO:0007669"/>
    <property type="project" value="InterPro"/>
</dbReference>
<name>A0A2S2JM49_9LACO</name>
<comment type="caution">
    <text evidence="11">The sequence shown here is derived from an EMBL/GenBank/DDBJ whole genome shotgun (WGS) entry which is preliminary data.</text>
</comment>
<dbReference type="GO" id="GO:0005886">
    <property type="term" value="C:plasma membrane"/>
    <property type="evidence" value="ECO:0007669"/>
    <property type="project" value="UniProtKB-SubCell"/>
</dbReference>
<dbReference type="RefSeq" id="WP_108983145.1">
    <property type="nucleotide sequence ID" value="NZ_BAABXB010000050.1"/>
</dbReference>
<dbReference type="PIRSF" id="PIRSF029928">
    <property type="entry name" value="Late_competence_ComGC"/>
    <property type="match status" value="1"/>
</dbReference>
<evidence type="ECO:0000256" key="7">
    <source>
        <dbReference type="ARBA" id="ARBA00023136"/>
    </source>
</evidence>
<dbReference type="PRINTS" id="PR00813">
    <property type="entry name" value="BCTERIALGSPG"/>
</dbReference>
<evidence type="ECO:0000256" key="2">
    <source>
        <dbReference type="ARBA" id="ARBA00004241"/>
    </source>
</evidence>
<dbReference type="EMBL" id="QUBG01000005">
    <property type="protein sequence ID" value="TPR43524.1"/>
    <property type="molecule type" value="Genomic_DNA"/>
</dbReference>
<organism evidence="11 12">
    <name type="scientific">Apilactobacillus micheneri</name>
    <dbReference type="NCBI Taxonomy" id="1899430"/>
    <lineage>
        <taxon>Bacteria</taxon>
        <taxon>Bacillati</taxon>
        <taxon>Bacillota</taxon>
        <taxon>Bacilli</taxon>
        <taxon>Lactobacillales</taxon>
        <taxon>Lactobacillaceae</taxon>
        <taxon>Apilactobacillus</taxon>
    </lineage>
</organism>
<evidence type="ECO:0000256" key="4">
    <source>
        <dbReference type="ARBA" id="ARBA00022481"/>
    </source>
</evidence>
<dbReference type="NCBIfam" id="TIGR02532">
    <property type="entry name" value="IV_pilin_GFxxxE"/>
    <property type="match status" value="1"/>
</dbReference>
<evidence type="ECO:0000256" key="3">
    <source>
        <dbReference type="ARBA" id="ARBA00022475"/>
    </source>
</evidence>
<dbReference type="Proteomes" id="UP000784700">
    <property type="component" value="Unassembled WGS sequence"/>
</dbReference>
<evidence type="ECO:0000256" key="1">
    <source>
        <dbReference type="ARBA" id="ARBA00004162"/>
    </source>
</evidence>
<keyword evidence="8" id="KW-0178">Competence</keyword>
<evidence type="ECO:0000313" key="11">
    <source>
        <dbReference type="EMBL" id="TPR43524.1"/>
    </source>
</evidence>
<dbReference type="SUPFAM" id="SSF54523">
    <property type="entry name" value="Pili subunits"/>
    <property type="match status" value="1"/>
</dbReference>